<comment type="subcellular location">
    <subcellularLocation>
        <location evidence="1">Cell membrane</location>
        <topology evidence="1">Multi-pass membrane protein</topology>
    </subcellularLocation>
</comment>
<evidence type="ECO:0000259" key="10">
    <source>
        <dbReference type="PROSITE" id="PS51352"/>
    </source>
</evidence>
<accession>A0A1I3M8Q3</accession>
<dbReference type="Pfam" id="PF02683">
    <property type="entry name" value="DsbD_TM"/>
    <property type="match status" value="1"/>
</dbReference>
<dbReference type="NCBIfam" id="NF001419">
    <property type="entry name" value="PRK00293.1"/>
    <property type="match status" value="1"/>
</dbReference>
<dbReference type="STRING" id="1121003.SAMN03080618_01703"/>
<evidence type="ECO:0000256" key="5">
    <source>
        <dbReference type="ARBA" id="ARBA00022989"/>
    </source>
</evidence>
<feature type="transmembrane region" description="Helical" evidence="8">
    <location>
        <begin position="403"/>
        <end position="422"/>
    </location>
</feature>
<dbReference type="InterPro" id="IPR013766">
    <property type="entry name" value="Thioredoxin_domain"/>
</dbReference>
<feature type="transmembrane region" description="Helical" evidence="8">
    <location>
        <begin position="429"/>
        <end position="451"/>
    </location>
</feature>
<dbReference type="Gene3D" id="2.60.40.1250">
    <property type="entry name" value="Thiol:disulfide interchange protein DsbD, N-terminal domain"/>
    <property type="match status" value="1"/>
</dbReference>
<feature type="transmembrane region" description="Helical" evidence="8">
    <location>
        <begin position="303"/>
        <end position="333"/>
    </location>
</feature>
<dbReference type="AlphaFoldDB" id="A0A1I3M8Q3"/>
<feature type="signal peptide" evidence="9">
    <location>
        <begin position="1"/>
        <end position="18"/>
    </location>
</feature>
<keyword evidence="9" id="KW-0732">Signal</keyword>
<gene>
    <name evidence="11" type="ORF">SAMN03080618_01703</name>
</gene>
<dbReference type="PROSITE" id="PS51352">
    <property type="entry name" value="THIOREDOXIN_2"/>
    <property type="match status" value="1"/>
</dbReference>
<dbReference type="EMBL" id="FORF01000008">
    <property type="protein sequence ID" value="SFI93066.1"/>
    <property type="molecule type" value="Genomic_DNA"/>
</dbReference>
<keyword evidence="7" id="KW-0676">Redox-active center</keyword>
<dbReference type="Gene3D" id="3.40.30.10">
    <property type="entry name" value="Glutaredoxin"/>
    <property type="match status" value="1"/>
</dbReference>
<feature type="transmembrane region" description="Helical" evidence="8">
    <location>
        <begin position="379"/>
        <end position="397"/>
    </location>
</feature>
<evidence type="ECO:0000256" key="3">
    <source>
        <dbReference type="ARBA" id="ARBA00022692"/>
    </source>
</evidence>
<dbReference type="RefSeq" id="WP_244523204.1">
    <property type="nucleotide sequence ID" value="NZ_FORF01000008.1"/>
</dbReference>
<keyword evidence="5 8" id="KW-1133">Transmembrane helix</keyword>
<evidence type="ECO:0000313" key="12">
    <source>
        <dbReference type="Proteomes" id="UP000242763"/>
    </source>
</evidence>
<evidence type="ECO:0000256" key="2">
    <source>
        <dbReference type="ARBA" id="ARBA00022475"/>
    </source>
</evidence>
<feature type="domain" description="Thioredoxin" evidence="10">
    <location>
        <begin position="449"/>
        <end position="592"/>
    </location>
</feature>
<feature type="chain" id="PRO_5017274963" evidence="9">
    <location>
        <begin position="19"/>
        <end position="593"/>
    </location>
</feature>
<feature type="transmembrane region" description="Helical" evidence="8">
    <location>
        <begin position="259"/>
        <end position="282"/>
    </location>
</feature>
<keyword evidence="3 8" id="KW-0812">Transmembrane</keyword>
<feature type="transmembrane region" description="Helical" evidence="8">
    <location>
        <begin position="184"/>
        <end position="212"/>
    </location>
</feature>
<dbReference type="Pfam" id="PF13899">
    <property type="entry name" value="Thioredoxin_7"/>
    <property type="match status" value="1"/>
</dbReference>
<dbReference type="GO" id="GO:0005886">
    <property type="term" value="C:plasma membrane"/>
    <property type="evidence" value="ECO:0007669"/>
    <property type="project" value="UniProtKB-SubCell"/>
</dbReference>
<evidence type="ECO:0000313" key="11">
    <source>
        <dbReference type="EMBL" id="SFI93066.1"/>
    </source>
</evidence>
<dbReference type="Pfam" id="PF11412">
    <property type="entry name" value="DsbD_N"/>
    <property type="match status" value="1"/>
</dbReference>
<reference evidence="12" key="1">
    <citation type="submission" date="2016-10" db="EMBL/GenBank/DDBJ databases">
        <authorList>
            <person name="Varghese N."/>
            <person name="Submissions S."/>
        </authorList>
    </citation>
    <scope>NUCLEOTIDE SEQUENCE [LARGE SCALE GENOMIC DNA]</scope>
    <source>
        <strain evidence="12">DSM 21857</strain>
    </source>
</reference>
<protein>
    <submittedName>
        <fullName evidence="11">Thiol:disulfide interchange protein DsbD</fullName>
    </submittedName>
</protein>
<dbReference type="GO" id="GO:0015035">
    <property type="term" value="F:protein-disulfide reductase activity"/>
    <property type="evidence" value="ECO:0007669"/>
    <property type="project" value="TreeGrafter"/>
</dbReference>
<evidence type="ECO:0000256" key="1">
    <source>
        <dbReference type="ARBA" id="ARBA00004651"/>
    </source>
</evidence>
<dbReference type="InterPro" id="IPR017937">
    <property type="entry name" value="Thioredoxin_CS"/>
</dbReference>
<dbReference type="SUPFAM" id="SSF52833">
    <property type="entry name" value="Thioredoxin-like"/>
    <property type="match status" value="1"/>
</dbReference>
<proteinExistence type="predicted"/>
<feature type="transmembrane region" description="Helical" evidence="8">
    <location>
        <begin position="224"/>
        <end position="247"/>
    </location>
</feature>
<dbReference type="InterPro" id="IPR036929">
    <property type="entry name" value="DsbDN_sf"/>
</dbReference>
<evidence type="ECO:0000256" key="8">
    <source>
        <dbReference type="SAM" id="Phobius"/>
    </source>
</evidence>
<evidence type="ECO:0000256" key="9">
    <source>
        <dbReference type="SAM" id="SignalP"/>
    </source>
</evidence>
<organism evidence="11 12">
    <name type="scientific">Aquamicrobium aerolatum DSM 21857</name>
    <dbReference type="NCBI Taxonomy" id="1121003"/>
    <lineage>
        <taxon>Bacteria</taxon>
        <taxon>Pseudomonadati</taxon>
        <taxon>Pseudomonadota</taxon>
        <taxon>Alphaproteobacteria</taxon>
        <taxon>Hyphomicrobiales</taxon>
        <taxon>Phyllobacteriaceae</taxon>
        <taxon>Aerobium</taxon>
    </lineage>
</organism>
<sequence>MKNAIFGFLLTLCLPAGAYASAPFSEPLQPDEAFSLSLGHGAGTSLVADWTIAEGYYLYRDSLRARFADGTPVQMETLAGTMEDDPNFGPSEVYYNRTSATIAGASGGQIEITYQGCQVNGICYAPERRLIDPVTLAMSNPSAQPATGVNWSTPASPAAGGFELAPEENLVETLLGRSGVTATLGMFLLFGILLAFTPCVFPMYPIVASALAREGEALTPGRGFMLTAAYVLGLATAFALVGAAAGWSGQNLQMYLQSTWMTGFIAAVFVALALSMFGLFELQLPSSMTSWIASRTAKSGGSLGAASALGFSSALIVGPCVTAPLAGALLYIARTGDTVLGAAALFALGLGKGVPLLVMGTIGGRLLPRAGAWMEKVKSGFAVVFLGTAIWLATPLMPSSLDLVLYAGLLFGVASFLFWSEFRTSRLHVLARTLASMAFIWGAALAVGAAAGSTDPFKPLAALANSGGAPSAASELRFATINSAEELQSQLAATERPSLVYFTADWCVTCRSIERSVFSDNGVQLALGKMQLLKVDVTDFDGERAQLMKTLRVAGPPTMLFFDAGARELTGTRLTGNVKSADMMQSTNRARGL</sequence>
<keyword evidence="2" id="KW-1003">Cell membrane</keyword>
<dbReference type="InterPro" id="IPR036249">
    <property type="entry name" value="Thioredoxin-like_sf"/>
</dbReference>
<dbReference type="InterPro" id="IPR028250">
    <property type="entry name" value="DsbDN"/>
</dbReference>
<evidence type="ECO:0000256" key="7">
    <source>
        <dbReference type="ARBA" id="ARBA00023284"/>
    </source>
</evidence>
<keyword evidence="4" id="KW-0201">Cytochrome c-type biogenesis</keyword>
<keyword evidence="12" id="KW-1185">Reference proteome</keyword>
<dbReference type="PROSITE" id="PS00194">
    <property type="entry name" value="THIOREDOXIN_1"/>
    <property type="match status" value="1"/>
</dbReference>
<dbReference type="PANTHER" id="PTHR32234:SF0">
    <property type="entry name" value="THIOL:DISULFIDE INTERCHANGE PROTEIN DSBD"/>
    <property type="match status" value="1"/>
</dbReference>
<keyword evidence="6 8" id="KW-0472">Membrane</keyword>
<dbReference type="InterPro" id="IPR003834">
    <property type="entry name" value="Cyt_c_assmbl_TM_dom"/>
</dbReference>
<dbReference type="GO" id="GO:0017004">
    <property type="term" value="P:cytochrome complex assembly"/>
    <property type="evidence" value="ECO:0007669"/>
    <property type="project" value="UniProtKB-KW"/>
</dbReference>
<dbReference type="GO" id="GO:0045454">
    <property type="term" value="P:cell redox homeostasis"/>
    <property type="evidence" value="ECO:0007669"/>
    <property type="project" value="TreeGrafter"/>
</dbReference>
<name>A0A1I3M8Q3_9HYPH</name>
<dbReference type="SUPFAM" id="SSF74863">
    <property type="entry name" value="Thiol:disulfide interchange protein DsbD, N-terminal domain (DsbD-alpha)"/>
    <property type="match status" value="1"/>
</dbReference>
<evidence type="ECO:0000256" key="6">
    <source>
        <dbReference type="ARBA" id="ARBA00023136"/>
    </source>
</evidence>
<dbReference type="PANTHER" id="PTHR32234">
    <property type="entry name" value="THIOL:DISULFIDE INTERCHANGE PROTEIN DSBD"/>
    <property type="match status" value="1"/>
</dbReference>
<dbReference type="Proteomes" id="UP000242763">
    <property type="component" value="Unassembled WGS sequence"/>
</dbReference>
<evidence type="ECO:0000256" key="4">
    <source>
        <dbReference type="ARBA" id="ARBA00022748"/>
    </source>
</evidence>
<feature type="transmembrane region" description="Helical" evidence="8">
    <location>
        <begin position="339"/>
        <end position="358"/>
    </location>
</feature>